<evidence type="ECO:0000313" key="2">
    <source>
        <dbReference type="EMBL" id="AEF81435.1"/>
    </source>
</evidence>
<evidence type="ECO:0000313" key="3">
    <source>
        <dbReference type="Proteomes" id="UP000009222"/>
    </source>
</evidence>
<accession>F5YDN8</accession>
<dbReference type="Proteomes" id="UP000009222">
    <property type="component" value="Chromosome"/>
</dbReference>
<dbReference type="AlphaFoldDB" id="F5YDN8"/>
<dbReference type="RefSeq" id="WP_015712807.1">
    <property type="nucleotide sequence ID" value="NC_015577.1"/>
</dbReference>
<dbReference type="FunCoup" id="F5YDN8">
    <property type="interactions" value="16"/>
</dbReference>
<dbReference type="PROSITE" id="PS50943">
    <property type="entry name" value="HTH_CROC1"/>
    <property type="match status" value="1"/>
</dbReference>
<keyword evidence="3" id="KW-1185">Reference proteome</keyword>
<reference evidence="2 3" key="2">
    <citation type="journal article" date="2011" name="ISME J.">
        <title>RNA-seq reveals cooperative metabolic interactions between two termite-gut spirochete species in co-culture.</title>
        <authorList>
            <person name="Rosenthal A.Z."/>
            <person name="Matson E.G."/>
            <person name="Eldar A."/>
            <person name="Leadbetter J.R."/>
        </authorList>
    </citation>
    <scope>NUCLEOTIDE SEQUENCE [LARGE SCALE GENOMIC DNA]</scope>
    <source>
        <strain evidence="3">ATCC BAA-888 / DSM 13862 / ZAS-9</strain>
    </source>
</reference>
<gene>
    <name evidence="2" type="ordered locus">TREAZ_2727</name>
</gene>
<feature type="domain" description="HTH cro/C1-type" evidence="1">
    <location>
        <begin position="4"/>
        <end position="47"/>
    </location>
</feature>
<protein>
    <submittedName>
        <fullName evidence="2">Putative DNA-binding protein</fullName>
    </submittedName>
</protein>
<dbReference type="InParanoid" id="F5YDN8"/>
<dbReference type="InterPro" id="IPR001387">
    <property type="entry name" value="Cro/C1-type_HTH"/>
</dbReference>
<dbReference type="SUPFAM" id="SSF47413">
    <property type="entry name" value="lambda repressor-like DNA-binding domains"/>
    <property type="match status" value="1"/>
</dbReference>
<dbReference type="STRING" id="545695.TREAZ_2727"/>
<sequence length="98" mass="10736">MLVKEMAARSGLSKRTIDNYLRENGSIPSAEAAVKIAKVLGVTVEYLVTGRDPKTGKSRPPLPPHLRSLMDTVEKLSPKGQRLAVKLVRALKDKEEGK</sequence>
<name>F5YDN8_LEAAZ</name>
<dbReference type="InterPro" id="IPR010982">
    <property type="entry name" value="Lambda_DNA-bd_dom_sf"/>
</dbReference>
<keyword evidence="2" id="KW-0238">DNA-binding</keyword>
<organism evidence="2 3">
    <name type="scientific">Leadbettera azotonutricia (strain ATCC BAA-888 / DSM 13862 / ZAS-9)</name>
    <name type="common">Treponema azotonutricium</name>
    <dbReference type="NCBI Taxonomy" id="545695"/>
    <lineage>
        <taxon>Bacteria</taxon>
        <taxon>Pseudomonadati</taxon>
        <taxon>Spirochaetota</taxon>
        <taxon>Spirochaetia</taxon>
        <taxon>Spirochaetales</taxon>
        <taxon>Breznakiellaceae</taxon>
        <taxon>Leadbettera</taxon>
    </lineage>
</organism>
<dbReference type="CDD" id="cd00093">
    <property type="entry name" value="HTH_XRE"/>
    <property type="match status" value="1"/>
</dbReference>
<dbReference type="GO" id="GO:0003677">
    <property type="term" value="F:DNA binding"/>
    <property type="evidence" value="ECO:0007669"/>
    <property type="project" value="UniProtKB-KW"/>
</dbReference>
<dbReference type="eggNOG" id="ENOG5031CUT">
    <property type="taxonomic scope" value="Bacteria"/>
</dbReference>
<dbReference type="HOGENOM" id="CLU_066192_25_0_12"/>
<dbReference type="Gene3D" id="1.10.260.40">
    <property type="entry name" value="lambda repressor-like DNA-binding domains"/>
    <property type="match status" value="1"/>
</dbReference>
<dbReference type="Pfam" id="PF01381">
    <property type="entry name" value="HTH_3"/>
    <property type="match status" value="1"/>
</dbReference>
<evidence type="ECO:0000259" key="1">
    <source>
        <dbReference type="PROSITE" id="PS50943"/>
    </source>
</evidence>
<reference evidence="3" key="1">
    <citation type="submission" date="2009-12" db="EMBL/GenBank/DDBJ databases">
        <title>Complete sequence of Treponema azotonutricium strain ZAS-9.</title>
        <authorList>
            <person name="Tetu S.G."/>
            <person name="Matson E."/>
            <person name="Ren Q."/>
            <person name="Seshadri R."/>
            <person name="Elbourne L."/>
            <person name="Hassan K.A."/>
            <person name="Durkin A."/>
            <person name="Radune D."/>
            <person name="Mohamoud Y."/>
            <person name="Shay R."/>
            <person name="Jin S."/>
            <person name="Zhang X."/>
            <person name="Lucey K."/>
            <person name="Ballor N.R."/>
            <person name="Ottesen E."/>
            <person name="Rosenthal R."/>
            <person name="Allen A."/>
            <person name="Leadbetter J.R."/>
            <person name="Paulsen I.T."/>
        </authorList>
    </citation>
    <scope>NUCLEOTIDE SEQUENCE [LARGE SCALE GENOMIC DNA]</scope>
    <source>
        <strain evidence="3">ATCC BAA-888 / DSM 13862 / ZAS-9</strain>
    </source>
</reference>
<dbReference type="KEGG" id="taz:TREAZ_2727"/>
<proteinExistence type="predicted"/>
<dbReference type="EMBL" id="CP001841">
    <property type="protein sequence ID" value="AEF81435.1"/>
    <property type="molecule type" value="Genomic_DNA"/>
</dbReference>